<organism evidence="2 3">
    <name type="scientific">Paraburkholderia terrae</name>
    <dbReference type="NCBI Taxonomy" id="311230"/>
    <lineage>
        <taxon>Bacteria</taxon>
        <taxon>Pseudomonadati</taxon>
        <taxon>Pseudomonadota</taxon>
        <taxon>Betaproteobacteria</taxon>
        <taxon>Burkholderiales</taxon>
        <taxon>Burkholderiaceae</taxon>
        <taxon>Paraburkholderia</taxon>
    </lineage>
</organism>
<reference evidence="2 3" key="1">
    <citation type="submission" date="2018-01" db="EMBL/GenBank/DDBJ databases">
        <title>Species boundaries and ecological features among Paraburkholderia terrae DSMZ17804T, P. hospita DSMZ17164T and P. caribensis DSMZ13236T.</title>
        <authorList>
            <person name="Pratama A.A."/>
        </authorList>
    </citation>
    <scope>NUCLEOTIDE SEQUENCE [LARGE SCALE GENOMIC DNA]</scope>
    <source>
        <strain evidence="2 3">DSM 17804</strain>
    </source>
</reference>
<dbReference type="Gene3D" id="3.40.50.10140">
    <property type="entry name" value="Toll/interleukin-1 receptor homology (TIR) domain"/>
    <property type="match status" value="1"/>
</dbReference>
<feature type="domain" description="TIR" evidence="1">
    <location>
        <begin position="13"/>
        <end position="127"/>
    </location>
</feature>
<dbReference type="EMBL" id="CP026113">
    <property type="protein sequence ID" value="AUT65794.1"/>
    <property type="molecule type" value="Genomic_DNA"/>
</dbReference>
<accession>A0A2I8F402</accession>
<evidence type="ECO:0000313" key="2">
    <source>
        <dbReference type="EMBL" id="AUT65794.1"/>
    </source>
</evidence>
<dbReference type="InterPro" id="IPR035897">
    <property type="entry name" value="Toll_tir_struct_dom_sf"/>
</dbReference>
<name>A0A2I8F402_9BURK</name>
<protein>
    <submittedName>
        <fullName evidence="2">TIR domain-containing protein</fullName>
    </submittedName>
</protein>
<dbReference type="OrthoDB" id="8908934at2"/>
<dbReference type="SUPFAM" id="SSF52200">
    <property type="entry name" value="Toll/Interleukin receptor TIR domain"/>
    <property type="match status" value="1"/>
</dbReference>
<evidence type="ECO:0000313" key="3">
    <source>
        <dbReference type="Proteomes" id="UP000243502"/>
    </source>
</evidence>
<dbReference type="RefSeq" id="WP_052427051.1">
    <property type="nucleotide sequence ID" value="NZ_CP026113.1"/>
</dbReference>
<dbReference type="AlphaFoldDB" id="A0A2I8F402"/>
<dbReference type="GO" id="GO:0007165">
    <property type="term" value="P:signal transduction"/>
    <property type="evidence" value="ECO:0007669"/>
    <property type="project" value="InterPro"/>
</dbReference>
<sequence>MENASPTGKPYDVSLSFAGEDRPYVELVAGHLKTRGIRVFYDAFEDVELWGKDLTERLAQIYESESELVVIFISDAYKQKAWTTHEKRHALSAALRSRREYILPVRFDDTKLDGLSTSVSYIDARKTPASVLAERLIKKLANLGIHTAGQQANKLAPVDFSNTVTVDARSFMNDPDALYEYSVSRFKNFDDFLKEIYFLIKTKVKPFRYGESWILRDESSRTIIKSSRMIYGNTWGREEPDTRPLRQAGINVGAILTLESVSNIG</sequence>
<dbReference type="Pfam" id="PF13676">
    <property type="entry name" value="TIR_2"/>
    <property type="match status" value="1"/>
</dbReference>
<dbReference type="Proteomes" id="UP000243502">
    <property type="component" value="Chromosome 3"/>
</dbReference>
<evidence type="ECO:0000259" key="1">
    <source>
        <dbReference type="Pfam" id="PF13676"/>
    </source>
</evidence>
<gene>
    <name evidence="2" type="ORF">C2L65_40595</name>
</gene>
<dbReference type="KEGG" id="pter:C2L65_40595"/>
<dbReference type="InterPro" id="IPR000157">
    <property type="entry name" value="TIR_dom"/>
</dbReference>
<proteinExistence type="predicted"/>